<evidence type="ECO:0000313" key="5">
    <source>
        <dbReference type="Proteomes" id="UP000281170"/>
    </source>
</evidence>
<dbReference type="EMBL" id="LR134431">
    <property type="protein sequence ID" value="VEH85758.1"/>
    <property type="molecule type" value="Genomic_DNA"/>
</dbReference>
<sequence>MKKLLSLIMVMGSINSCFAAEMTCPDPQLSQLKEGKIPFPWLKNPFSAYDPPVAELSSFIRANILVAGGIGRGVVCHYAFSKGTYSIWWQGNVKIPAPTNTNWLSSLGGFECPAVRVSDCIFNAAM</sequence>
<protein>
    <recommendedName>
        <fullName evidence="6">DUF3757 domain-containing protein</fullName>
    </recommendedName>
</protein>
<evidence type="ECO:0000256" key="1">
    <source>
        <dbReference type="SAM" id="SignalP"/>
    </source>
</evidence>
<organism evidence="2 4">
    <name type="scientific">Legionella adelaidensis</name>
    <dbReference type="NCBI Taxonomy" id="45056"/>
    <lineage>
        <taxon>Bacteria</taxon>
        <taxon>Pseudomonadati</taxon>
        <taxon>Pseudomonadota</taxon>
        <taxon>Gammaproteobacteria</taxon>
        <taxon>Legionellales</taxon>
        <taxon>Legionellaceae</taxon>
        <taxon>Legionella</taxon>
    </lineage>
</organism>
<dbReference type="AlphaFoldDB" id="A0A0W0R595"/>
<dbReference type="RefSeq" id="WP_058461934.1">
    <property type="nucleotide sequence ID" value="NZ_CAAAHS010000005.1"/>
</dbReference>
<dbReference type="PATRIC" id="fig|45056.6.peg.931"/>
<accession>A0A0W0R595</accession>
<feature type="signal peptide" evidence="1">
    <location>
        <begin position="1"/>
        <end position="19"/>
    </location>
</feature>
<proteinExistence type="predicted"/>
<dbReference type="EMBL" id="LNKA01000001">
    <property type="protein sequence ID" value="KTC66243.1"/>
    <property type="molecule type" value="Genomic_DNA"/>
</dbReference>
<keyword evidence="4" id="KW-1185">Reference proteome</keyword>
<dbReference type="Proteomes" id="UP000054859">
    <property type="component" value="Unassembled WGS sequence"/>
</dbReference>
<keyword evidence="3" id="KW-0614">Plasmid</keyword>
<evidence type="ECO:0000313" key="3">
    <source>
        <dbReference type="EMBL" id="VEH85758.1"/>
    </source>
</evidence>
<reference evidence="3 5" key="2">
    <citation type="submission" date="2018-12" db="EMBL/GenBank/DDBJ databases">
        <authorList>
            <consortium name="Pathogen Informatics"/>
        </authorList>
    </citation>
    <scope>NUCLEOTIDE SEQUENCE [LARGE SCALE GENOMIC DNA]</scope>
    <source>
        <strain evidence="3 5">NCTC12735</strain>
        <plasmid evidence="5">22</plasmid>
    </source>
</reference>
<keyword evidence="1" id="KW-0732">Signal</keyword>
<reference evidence="2 4" key="1">
    <citation type="submission" date="2015-11" db="EMBL/GenBank/DDBJ databases">
        <title>Identification of large and diverse effector repertoires of 38 Legionella species.</title>
        <authorList>
            <person name="Burstein D."/>
            <person name="Amaro F."/>
            <person name="Zusman T."/>
            <person name="Lifshitz Z."/>
            <person name="Cohen O."/>
            <person name="Gilbert J.A."/>
            <person name="Pupko T."/>
            <person name="Shuman H.A."/>
            <person name="Segal G."/>
        </authorList>
    </citation>
    <scope>NUCLEOTIDE SEQUENCE [LARGE SCALE GENOMIC DNA]</scope>
    <source>
        <strain evidence="2 4">1762-AUS-E</strain>
    </source>
</reference>
<dbReference type="KEGG" id="ladl:NCTC12735_01394"/>
<gene>
    <name evidence="2" type="ORF">Lade_0901</name>
    <name evidence="3" type="ORF">NCTC12735_01394</name>
</gene>
<feature type="chain" id="PRO_5036002969" description="DUF3757 domain-containing protein" evidence="1">
    <location>
        <begin position="20"/>
        <end position="126"/>
    </location>
</feature>
<evidence type="ECO:0000313" key="4">
    <source>
        <dbReference type="Proteomes" id="UP000054859"/>
    </source>
</evidence>
<geneLocation type="plasmid" evidence="3 5">
    <name>22</name>
</geneLocation>
<dbReference type="Proteomes" id="UP000281170">
    <property type="component" value="Plasmid 22"/>
</dbReference>
<dbReference type="OrthoDB" id="5637761at2"/>
<evidence type="ECO:0000313" key="2">
    <source>
        <dbReference type="EMBL" id="KTC66243.1"/>
    </source>
</evidence>
<name>A0A0W0R595_9GAMM</name>
<evidence type="ECO:0008006" key="6">
    <source>
        <dbReference type="Google" id="ProtNLM"/>
    </source>
</evidence>